<gene>
    <name evidence="2" type="ORF">FIBSPDRAFT_860506</name>
</gene>
<dbReference type="SUPFAM" id="SSF50729">
    <property type="entry name" value="PH domain-like"/>
    <property type="match status" value="1"/>
</dbReference>
<feature type="region of interest" description="Disordered" evidence="1">
    <location>
        <begin position="152"/>
        <end position="196"/>
    </location>
</feature>
<reference evidence="2 3" key="1">
    <citation type="journal article" date="2016" name="Mol. Biol. Evol.">
        <title>Comparative Genomics of Early-Diverging Mushroom-Forming Fungi Provides Insights into the Origins of Lignocellulose Decay Capabilities.</title>
        <authorList>
            <person name="Nagy L.G."/>
            <person name="Riley R."/>
            <person name="Tritt A."/>
            <person name="Adam C."/>
            <person name="Daum C."/>
            <person name="Floudas D."/>
            <person name="Sun H."/>
            <person name="Yadav J.S."/>
            <person name="Pangilinan J."/>
            <person name="Larsson K.H."/>
            <person name="Matsuura K."/>
            <person name="Barry K."/>
            <person name="Labutti K."/>
            <person name="Kuo R."/>
            <person name="Ohm R.A."/>
            <person name="Bhattacharya S.S."/>
            <person name="Shirouzu T."/>
            <person name="Yoshinaga Y."/>
            <person name="Martin F.M."/>
            <person name="Grigoriev I.V."/>
            <person name="Hibbett D.S."/>
        </authorList>
    </citation>
    <scope>NUCLEOTIDE SEQUENCE [LARGE SCALE GENOMIC DNA]</scope>
    <source>
        <strain evidence="2 3">CBS 109695</strain>
    </source>
</reference>
<dbReference type="GO" id="GO:0003713">
    <property type="term" value="F:transcription coactivator activity"/>
    <property type="evidence" value="ECO:0007669"/>
    <property type="project" value="InterPro"/>
</dbReference>
<dbReference type="OrthoDB" id="1259151at2759"/>
<keyword evidence="3" id="KW-1185">Reference proteome</keyword>
<dbReference type="PANTHER" id="PTHR31606">
    <property type="entry name" value="WW DOMAIN BINDING PROTEIN 2, ISOFORM E"/>
    <property type="match status" value="1"/>
</dbReference>
<name>A0A166K604_9AGAM</name>
<dbReference type="Proteomes" id="UP000076532">
    <property type="component" value="Unassembled WGS sequence"/>
</dbReference>
<dbReference type="PANTHER" id="PTHR31606:SF1">
    <property type="entry name" value="WW DOMAIN BINDING PROTEIN 2, ISOFORM E"/>
    <property type="match status" value="1"/>
</dbReference>
<dbReference type="GO" id="GO:0005634">
    <property type="term" value="C:nucleus"/>
    <property type="evidence" value="ECO:0007669"/>
    <property type="project" value="TreeGrafter"/>
</dbReference>
<dbReference type="AlphaFoldDB" id="A0A166K604"/>
<dbReference type="CDD" id="cd13214">
    <property type="entry name" value="PH-GRAM_WBP2"/>
    <property type="match status" value="1"/>
</dbReference>
<evidence type="ECO:0000313" key="2">
    <source>
        <dbReference type="EMBL" id="KZP21565.1"/>
    </source>
</evidence>
<feature type="compositionally biased region" description="Polar residues" evidence="1">
    <location>
        <begin position="166"/>
        <end position="179"/>
    </location>
</feature>
<protein>
    <submittedName>
        <fullName evidence="2">Uncharacterized protein</fullName>
    </submittedName>
</protein>
<sequence>MALNWTMIGPDRTPVPLPHEQTIKTIDSGVELSLVIPDAPPAPSGNAGGSGGTKKLKESGRLYLTDQRLIFVGPDVKGGLESLSVPLLSILSTAFEQPMFGANYLAFEIKPSSEGGLSDGTKAEIRLKDKGIFEFVGAIEKTRERAIYMKRQKAEEEEEDGLPVYTSPTTTRPGSSIGQTAAALATPTDGPPGYDA</sequence>
<organism evidence="2 3">
    <name type="scientific">Athelia psychrophila</name>
    <dbReference type="NCBI Taxonomy" id="1759441"/>
    <lineage>
        <taxon>Eukaryota</taxon>
        <taxon>Fungi</taxon>
        <taxon>Dikarya</taxon>
        <taxon>Basidiomycota</taxon>
        <taxon>Agaricomycotina</taxon>
        <taxon>Agaricomycetes</taxon>
        <taxon>Agaricomycetidae</taxon>
        <taxon>Atheliales</taxon>
        <taxon>Atheliaceae</taxon>
        <taxon>Athelia</taxon>
    </lineage>
</organism>
<dbReference type="STRING" id="436010.A0A166K604"/>
<evidence type="ECO:0000256" key="1">
    <source>
        <dbReference type="SAM" id="MobiDB-lite"/>
    </source>
</evidence>
<accession>A0A166K604</accession>
<dbReference type="InterPro" id="IPR044852">
    <property type="entry name" value="WBP2-like"/>
</dbReference>
<dbReference type="EMBL" id="KV417546">
    <property type="protein sequence ID" value="KZP21565.1"/>
    <property type="molecule type" value="Genomic_DNA"/>
</dbReference>
<dbReference type="GO" id="GO:0031490">
    <property type="term" value="F:chromatin DNA binding"/>
    <property type="evidence" value="ECO:0007669"/>
    <property type="project" value="TreeGrafter"/>
</dbReference>
<proteinExistence type="predicted"/>
<evidence type="ECO:0000313" key="3">
    <source>
        <dbReference type="Proteomes" id="UP000076532"/>
    </source>
</evidence>